<keyword evidence="5" id="KW-1185">Reference proteome</keyword>
<sequence length="61" mass="7037">MPAHNPIDSEDVGGHVWLVSTRAAQSTVRRTDMQARGLSYAFTRIMLFSFFVSRFYVERKV</sequence>
<gene>
    <name evidence="2" type="ORF">N7452_006060</name>
    <name evidence="3" type="ORF">N7541_011282</name>
</gene>
<comment type="caution">
    <text evidence="2">The sequence shown here is derived from an EMBL/GenBank/DDBJ whole genome shotgun (WGS) entry which is preliminary data.</text>
</comment>
<evidence type="ECO:0000313" key="2">
    <source>
        <dbReference type="EMBL" id="KAJ5339332.1"/>
    </source>
</evidence>
<proteinExistence type="predicted"/>
<feature type="transmembrane region" description="Helical" evidence="1">
    <location>
        <begin position="38"/>
        <end position="57"/>
    </location>
</feature>
<keyword evidence="1" id="KW-1133">Transmembrane helix</keyword>
<evidence type="ECO:0000256" key="1">
    <source>
        <dbReference type="SAM" id="Phobius"/>
    </source>
</evidence>
<dbReference type="EMBL" id="JAPZBQ010000003">
    <property type="protein sequence ID" value="KAJ5339332.1"/>
    <property type="molecule type" value="Genomic_DNA"/>
</dbReference>
<protein>
    <submittedName>
        <fullName evidence="2">Uncharacterized protein</fullName>
    </submittedName>
</protein>
<name>A0A9W9QJS2_PENBR</name>
<dbReference type="Proteomes" id="UP001147695">
    <property type="component" value="Unassembled WGS sequence"/>
</dbReference>
<evidence type="ECO:0000313" key="5">
    <source>
        <dbReference type="Proteomes" id="UP001148299"/>
    </source>
</evidence>
<reference evidence="2" key="2">
    <citation type="journal article" date="2023" name="IMA Fungus">
        <title>Comparative genomic study of the Penicillium genus elucidates a diverse pangenome and 15 lateral gene transfer events.</title>
        <authorList>
            <person name="Petersen C."/>
            <person name="Sorensen T."/>
            <person name="Nielsen M.R."/>
            <person name="Sondergaard T.E."/>
            <person name="Sorensen J.L."/>
            <person name="Fitzpatrick D.A."/>
            <person name="Frisvad J.C."/>
            <person name="Nielsen K.L."/>
        </authorList>
    </citation>
    <scope>NUCLEOTIDE SEQUENCE</scope>
    <source>
        <strain evidence="2">IBT 35673</strain>
        <strain evidence="3">IBT 35675</strain>
    </source>
</reference>
<accession>A0A9W9QJS2</accession>
<evidence type="ECO:0000313" key="3">
    <source>
        <dbReference type="EMBL" id="KAJ5342158.1"/>
    </source>
</evidence>
<organism evidence="2 4">
    <name type="scientific">Penicillium brevicompactum</name>
    <dbReference type="NCBI Taxonomy" id="5074"/>
    <lineage>
        <taxon>Eukaryota</taxon>
        <taxon>Fungi</taxon>
        <taxon>Dikarya</taxon>
        <taxon>Ascomycota</taxon>
        <taxon>Pezizomycotina</taxon>
        <taxon>Eurotiomycetes</taxon>
        <taxon>Eurotiomycetidae</taxon>
        <taxon>Eurotiales</taxon>
        <taxon>Aspergillaceae</taxon>
        <taxon>Penicillium</taxon>
    </lineage>
</organism>
<keyword evidence="1" id="KW-0812">Transmembrane</keyword>
<dbReference type="Proteomes" id="UP001148299">
    <property type="component" value="Unassembled WGS sequence"/>
</dbReference>
<evidence type="ECO:0000313" key="4">
    <source>
        <dbReference type="Proteomes" id="UP001147695"/>
    </source>
</evidence>
<reference evidence="2" key="1">
    <citation type="submission" date="2022-12" db="EMBL/GenBank/DDBJ databases">
        <authorList>
            <person name="Petersen C."/>
        </authorList>
    </citation>
    <scope>NUCLEOTIDE SEQUENCE</scope>
    <source>
        <strain evidence="2">IBT 35673</strain>
        <strain evidence="3">IBT 35675</strain>
    </source>
</reference>
<dbReference type="EMBL" id="JAPZBR010000008">
    <property type="protein sequence ID" value="KAJ5342158.1"/>
    <property type="molecule type" value="Genomic_DNA"/>
</dbReference>
<keyword evidence="1" id="KW-0472">Membrane</keyword>
<dbReference type="AlphaFoldDB" id="A0A9W9QJS2"/>